<dbReference type="EMBL" id="CP006880">
    <property type="protein sequence ID" value="AJD44983.1"/>
    <property type="molecule type" value="Genomic_DNA"/>
</dbReference>
<evidence type="ECO:0000313" key="1">
    <source>
        <dbReference type="EMBL" id="AJD44983.1"/>
    </source>
</evidence>
<protein>
    <submittedName>
        <fullName evidence="1">Uncharacterized protein</fullName>
    </submittedName>
</protein>
<dbReference type="Proteomes" id="UP000031368">
    <property type="component" value="Plasmid pRgalR602c"/>
</dbReference>
<organism evidence="1 2">
    <name type="scientific">Rhizobium gallicum bv. gallicum R602sp</name>
    <dbReference type="NCBI Taxonomy" id="1041138"/>
    <lineage>
        <taxon>Bacteria</taxon>
        <taxon>Pseudomonadati</taxon>
        <taxon>Pseudomonadota</taxon>
        <taxon>Alphaproteobacteria</taxon>
        <taxon>Hyphomicrobiales</taxon>
        <taxon>Rhizobiaceae</taxon>
        <taxon>Rhizobium/Agrobacterium group</taxon>
        <taxon>Rhizobium</taxon>
    </lineage>
</organism>
<gene>
    <name evidence="1" type="ORF">RGR602_PC00950</name>
</gene>
<dbReference type="AlphaFoldDB" id="A0A0B4XEE0"/>
<evidence type="ECO:0000313" key="2">
    <source>
        <dbReference type="Proteomes" id="UP000031368"/>
    </source>
</evidence>
<sequence length="58" mass="6288">MLVAKMGCGGALKGAAGVTMSLLRFQTFGLLIPLARPADWLTENRESPEFRPGGRELR</sequence>
<reference evidence="1 2" key="1">
    <citation type="submission" date="2013-11" db="EMBL/GenBank/DDBJ databases">
        <title>Complete genome sequence of Rhizobium gallicum bv. gallicum R602.</title>
        <authorList>
            <person name="Bustos P."/>
            <person name="Santamaria R.I."/>
            <person name="Lozano L."/>
            <person name="Acosta J.L."/>
            <person name="Ormeno-Orrillo E."/>
            <person name="Rogel M.A."/>
            <person name="Romero D."/>
            <person name="Cevallos M.A."/>
            <person name="Martinez-Romero E."/>
            <person name="Gonzalez V."/>
        </authorList>
    </citation>
    <scope>NUCLEOTIDE SEQUENCE [LARGE SCALE GENOMIC DNA]</scope>
    <source>
        <strain evidence="1 2">R602</strain>
        <plasmid evidence="1 2">pRgalR602c</plasmid>
    </source>
</reference>
<accession>A0A0B4XEE0</accession>
<dbReference type="HOGENOM" id="CLU_2976183_0_0_5"/>
<keyword evidence="2" id="KW-1185">Reference proteome</keyword>
<name>A0A0B4XEE0_9HYPH</name>
<dbReference type="KEGG" id="rga:RGR602_PC00950"/>
<geneLocation type="plasmid" evidence="1 2">
    <name>pRgalR602c</name>
</geneLocation>
<keyword evidence="1" id="KW-0614">Plasmid</keyword>
<proteinExistence type="predicted"/>